<dbReference type="Pfam" id="PF18864">
    <property type="entry name" value="AbiTii"/>
    <property type="match status" value="1"/>
</dbReference>
<dbReference type="EMBL" id="JABWSX010000001">
    <property type="protein sequence ID" value="NVL07949.1"/>
    <property type="molecule type" value="Genomic_DNA"/>
</dbReference>
<name>A0A974AD10_9BRAD</name>
<dbReference type="RefSeq" id="WP_176531545.1">
    <property type="nucleotide sequence ID" value="NZ_CP088022.1"/>
</dbReference>
<proteinExistence type="predicted"/>
<sequence length="330" mass="36453">MSDKLAELKRVASTLLDDLEGGTGEVEGTLMKAKRLARLMRDADAQRWLEFEMTGYPSGFVFSSLGTCEKYVRGGGRITSDDKYYTTSLPEMDARCRTGDARLRTMGSLMQSNQPMENYLVARATGDFLAGQRKIEQSLINGYRHDRALLSSVKSSIHSYATDAFLAIELGDVAQDIFETARRDVDNFVRAYCPKAAEQLIAINERMADNSTESRTAALTTCRRLLMTVADSLYPATTEDWKDASGKARKVGQEQYKNRLLAYLADLTHRDSSQAVVTAGLEHLAARLDAIYDKTCKGVHVDVSEQEARLAVIHTYLFIGEIASATTAAG</sequence>
<organism evidence="2">
    <name type="scientific">Bradyrhizobium quebecense</name>
    <dbReference type="NCBI Taxonomy" id="2748629"/>
    <lineage>
        <taxon>Bacteria</taxon>
        <taxon>Pseudomonadati</taxon>
        <taxon>Pseudomonadota</taxon>
        <taxon>Alphaproteobacteria</taxon>
        <taxon>Hyphomicrobiales</taxon>
        <taxon>Nitrobacteraceae</taxon>
        <taxon>Bradyrhizobium</taxon>
    </lineage>
</organism>
<protein>
    <recommendedName>
        <fullName evidence="1">AbiTii domain-containing protein</fullName>
    </recommendedName>
</protein>
<accession>A0A974AD10</accession>
<comment type="caution">
    <text evidence="2">The sequence shown here is derived from an EMBL/GenBank/DDBJ whole genome shotgun (WGS) entry which is preliminary data.</text>
</comment>
<evidence type="ECO:0000313" key="2">
    <source>
        <dbReference type="EMBL" id="NVL07949.1"/>
    </source>
</evidence>
<feature type="domain" description="AbiTii" evidence="1">
    <location>
        <begin position="13"/>
        <end position="58"/>
    </location>
</feature>
<evidence type="ECO:0000259" key="1">
    <source>
        <dbReference type="Pfam" id="PF18864"/>
    </source>
</evidence>
<dbReference type="AlphaFoldDB" id="A0A974AD10"/>
<dbReference type="InterPro" id="IPR041304">
    <property type="entry name" value="AbiTii"/>
</dbReference>
<gene>
    <name evidence="2" type="ORF">HU230_19800</name>
</gene>
<reference evidence="2" key="1">
    <citation type="submission" date="2020-06" db="EMBL/GenBank/DDBJ databases">
        <title>Whole Genome Sequence of Bradyrhizobium sp. Strain 66S1MB.</title>
        <authorList>
            <person name="Bromfield E."/>
            <person name="Cloutier S."/>
        </authorList>
    </citation>
    <scope>NUCLEOTIDE SEQUENCE</scope>
    <source>
        <strain evidence="2">66S1MB</strain>
    </source>
</reference>